<gene>
    <name evidence="6" type="ordered locus">Phep_2982</name>
</gene>
<dbReference type="PANTHER" id="PTHR43280:SF29">
    <property type="entry name" value="ARAC-FAMILY TRANSCRIPTIONAL REGULATOR"/>
    <property type="match status" value="1"/>
</dbReference>
<feature type="transmembrane region" description="Helical" evidence="4">
    <location>
        <begin position="225"/>
        <end position="244"/>
    </location>
</feature>
<keyword evidence="1" id="KW-0805">Transcription regulation</keyword>
<dbReference type="Gene3D" id="1.10.10.60">
    <property type="entry name" value="Homeodomain-like"/>
    <property type="match status" value="1"/>
</dbReference>
<evidence type="ECO:0000259" key="5">
    <source>
        <dbReference type="PROSITE" id="PS01124"/>
    </source>
</evidence>
<evidence type="ECO:0000256" key="2">
    <source>
        <dbReference type="ARBA" id="ARBA00023125"/>
    </source>
</evidence>
<keyword evidence="7" id="KW-1185">Reference proteome</keyword>
<feature type="transmembrane region" description="Helical" evidence="4">
    <location>
        <begin position="6"/>
        <end position="24"/>
    </location>
</feature>
<dbReference type="STRING" id="485917.Phep_2982"/>
<evidence type="ECO:0000256" key="3">
    <source>
        <dbReference type="ARBA" id="ARBA00023163"/>
    </source>
</evidence>
<organism evidence="6 7">
    <name type="scientific">Pedobacter heparinus (strain ATCC 13125 / DSM 2366 / CIP 104194 / JCM 7457 / NBRC 12017 / NCIMB 9290 / NRRL B-14731 / HIM 762-3)</name>
    <dbReference type="NCBI Taxonomy" id="485917"/>
    <lineage>
        <taxon>Bacteria</taxon>
        <taxon>Pseudomonadati</taxon>
        <taxon>Bacteroidota</taxon>
        <taxon>Sphingobacteriia</taxon>
        <taxon>Sphingobacteriales</taxon>
        <taxon>Sphingobacteriaceae</taxon>
        <taxon>Pedobacter</taxon>
    </lineage>
</organism>
<dbReference type="KEGG" id="phe:Phep_2982"/>
<sequence>MVNFYDIFVAGSLFTSFITSILLFTRGRYQLHANRLLGTVIFSWFWYVLLYFLVITGWLKHIPGIFRIGSPLYYLIPCCSYLYVRSVLLDEIKFRKYDWLHFIPAILNVVDLLPYYFADAETKRAVADAIVNNFNMSYQKGSGIVPAFWHFQLRWILGIVYLLFQWLLLAKVIKRDKLEAFKEVKGWLIAFTVFCSIIYLGLGIMSVIAWVNLGSKVSVLSSARSVPTLLQVIGFTCLSVYLFFKPEVLYGIPRSNYTLPENKADEVPDVTGALLREAPFNPELMQAYVAQLETYMQKEAPFRQQGFVINELALALKMPLHHLSYVLNNHYKQRFTDFINSFRIDYVKMRMESGDWRSLTLEGLAKESGFSSRSTFSVSFKKFTGVTPSQYLQLRKSK</sequence>
<dbReference type="PANTHER" id="PTHR43280">
    <property type="entry name" value="ARAC-FAMILY TRANSCRIPTIONAL REGULATOR"/>
    <property type="match status" value="1"/>
</dbReference>
<evidence type="ECO:0000313" key="7">
    <source>
        <dbReference type="Proteomes" id="UP000000852"/>
    </source>
</evidence>
<dbReference type="GO" id="GO:0043565">
    <property type="term" value="F:sequence-specific DNA binding"/>
    <property type="evidence" value="ECO:0007669"/>
    <property type="project" value="InterPro"/>
</dbReference>
<reference evidence="6 7" key="1">
    <citation type="journal article" date="2009" name="Stand. Genomic Sci.">
        <title>Complete genome sequence of Pedobacter heparinus type strain (HIM 762-3).</title>
        <authorList>
            <person name="Han C."/>
            <person name="Spring S."/>
            <person name="Lapidus A."/>
            <person name="Del Rio T.G."/>
            <person name="Tice H."/>
            <person name="Copeland A."/>
            <person name="Cheng J.F."/>
            <person name="Lucas S."/>
            <person name="Chen F."/>
            <person name="Nolan M."/>
            <person name="Bruce D."/>
            <person name="Goodwin L."/>
            <person name="Pitluck S."/>
            <person name="Ivanova N."/>
            <person name="Mavromatis K."/>
            <person name="Mikhailova N."/>
            <person name="Pati A."/>
            <person name="Chen A."/>
            <person name="Palaniappan K."/>
            <person name="Land M."/>
            <person name="Hauser L."/>
            <person name="Chang Y.J."/>
            <person name="Jeffries C.C."/>
            <person name="Saunders E."/>
            <person name="Chertkov O."/>
            <person name="Brettin T."/>
            <person name="Goker M."/>
            <person name="Rohde M."/>
            <person name="Bristow J."/>
            <person name="Eisen J.A."/>
            <person name="Markowitz V."/>
            <person name="Hugenholtz P."/>
            <person name="Kyrpides N.C."/>
            <person name="Klenk H.P."/>
            <person name="Detter J.C."/>
        </authorList>
    </citation>
    <scope>NUCLEOTIDE SEQUENCE [LARGE SCALE GENOMIC DNA]</scope>
    <source>
        <strain evidence="7">ATCC 13125 / DSM 2366 / CIP 104194 / JCM 7457 / NBRC 12017 / NCIMB 9290 / NRRL B-14731 / HIM 762-3</strain>
    </source>
</reference>
<dbReference type="Proteomes" id="UP000000852">
    <property type="component" value="Chromosome"/>
</dbReference>
<keyword evidence="2" id="KW-0238">DNA-binding</keyword>
<feature type="transmembrane region" description="Helical" evidence="4">
    <location>
        <begin position="71"/>
        <end position="88"/>
    </location>
</feature>
<name>C6Y2H0_PEDHD</name>
<dbReference type="SMART" id="SM00342">
    <property type="entry name" value="HTH_ARAC"/>
    <property type="match status" value="1"/>
</dbReference>
<dbReference type="GO" id="GO:0003700">
    <property type="term" value="F:DNA-binding transcription factor activity"/>
    <property type="evidence" value="ECO:0007669"/>
    <property type="project" value="InterPro"/>
</dbReference>
<keyword evidence="4" id="KW-1133">Transmembrane helix</keyword>
<dbReference type="HOGENOM" id="CLU_041408_4_2_10"/>
<dbReference type="EMBL" id="CP001681">
    <property type="protein sequence ID" value="ACU05180.1"/>
    <property type="molecule type" value="Genomic_DNA"/>
</dbReference>
<dbReference type="PROSITE" id="PS01124">
    <property type="entry name" value="HTH_ARAC_FAMILY_2"/>
    <property type="match status" value="1"/>
</dbReference>
<feature type="transmembrane region" description="Helical" evidence="4">
    <location>
        <begin position="100"/>
        <end position="118"/>
    </location>
</feature>
<dbReference type="eggNOG" id="COG2207">
    <property type="taxonomic scope" value="Bacteria"/>
</dbReference>
<protein>
    <submittedName>
        <fullName evidence="6">Helix-turn-helix-domain containing protein AraC type</fullName>
    </submittedName>
</protein>
<accession>C6Y2H0</accession>
<dbReference type="InterPro" id="IPR009057">
    <property type="entry name" value="Homeodomain-like_sf"/>
</dbReference>
<dbReference type="Pfam" id="PF12833">
    <property type="entry name" value="HTH_18"/>
    <property type="match status" value="1"/>
</dbReference>
<feature type="transmembrane region" description="Helical" evidence="4">
    <location>
        <begin position="155"/>
        <end position="174"/>
    </location>
</feature>
<dbReference type="AlphaFoldDB" id="C6Y2H0"/>
<dbReference type="InterPro" id="IPR018060">
    <property type="entry name" value="HTH_AraC"/>
</dbReference>
<dbReference type="OrthoDB" id="704028at2"/>
<proteinExistence type="predicted"/>
<evidence type="ECO:0000256" key="4">
    <source>
        <dbReference type="SAM" id="Phobius"/>
    </source>
</evidence>
<feature type="transmembrane region" description="Helical" evidence="4">
    <location>
        <begin position="186"/>
        <end position="213"/>
    </location>
</feature>
<keyword evidence="3" id="KW-0804">Transcription</keyword>
<keyword evidence="4" id="KW-0812">Transmembrane</keyword>
<feature type="transmembrane region" description="Helical" evidence="4">
    <location>
        <begin position="36"/>
        <end position="59"/>
    </location>
</feature>
<evidence type="ECO:0000256" key="1">
    <source>
        <dbReference type="ARBA" id="ARBA00023015"/>
    </source>
</evidence>
<feature type="domain" description="HTH araC/xylS-type" evidence="5">
    <location>
        <begin position="286"/>
        <end position="394"/>
    </location>
</feature>
<dbReference type="SUPFAM" id="SSF46689">
    <property type="entry name" value="Homeodomain-like"/>
    <property type="match status" value="1"/>
</dbReference>
<keyword evidence="4" id="KW-0472">Membrane</keyword>
<evidence type="ECO:0000313" key="6">
    <source>
        <dbReference type="EMBL" id="ACU05180.1"/>
    </source>
</evidence>
<dbReference type="RefSeq" id="WP_015808790.1">
    <property type="nucleotide sequence ID" value="NC_013061.1"/>
</dbReference>